<sequence>MTNKENKAVGLKYNAPNAPEVVAKGFGELADEIVSLAEENGVLVHQDTELADYLARLDVGDAIPREVYIIVAELIAWSYIIQGKKPENWNNIHNKVDDKV</sequence>
<dbReference type="SUPFAM" id="SSF160544">
    <property type="entry name" value="EscU C-terminal domain-like"/>
    <property type="match status" value="1"/>
</dbReference>
<gene>
    <name evidence="5" type="ORF">C2869_13520</name>
</gene>
<evidence type="ECO:0000256" key="1">
    <source>
        <dbReference type="ARBA" id="ARBA00010690"/>
    </source>
</evidence>
<evidence type="ECO:0000256" key="3">
    <source>
        <dbReference type="ARBA" id="ARBA00023225"/>
    </source>
</evidence>
<protein>
    <recommendedName>
        <fullName evidence="2">Flagellar biosynthetic protein FlhB</fullName>
    </recommendedName>
</protein>
<dbReference type="InterPro" id="IPR006135">
    <property type="entry name" value="T3SS_substrate_exporter"/>
</dbReference>
<dbReference type="PANTHER" id="PTHR30531:SF12">
    <property type="entry name" value="FLAGELLAR BIOSYNTHETIC PROTEIN FLHB"/>
    <property type="match status" value="1"/>
</dbReference>
<dbReference type="Proteomes" id="UP000244441">
    <property type="component" value="Chromosome"/>
</dbReference>
<dbReference type="PANTHER" id="PTHR30531">
    <property type="entry name" value="FLAGELLAR BIOSYNTHETIC PROTEIN FLHB"/>
    <property type="match status" value="1"/>
</dbReference>
<reference evidence="5 6" key="1">
    <citation type="submission" date="2018-01" db="EMBL/GenBank/DDBJ databases">
        <title>Genome sequence of a Cantenovulum-like bacteria.</title>
        <authorList>
            <person name="Tan W.R."/>
            <person name="Lau N.-S."/>
            <person name="Go F."/>
            <person name="Amirul A.-A.A."/>
        </authorList>
    </citation>
    <scope>NUCLEOTIDE SEQUENCE [LARGE SCALE GENOMIC DNA]</scope>
    <source>
        <strain evidence="5 6">CCB-QB4</strain>
    </source>
</reference>
<dbReference type="AlphaFoldDB" id="A0A2S0VT58"/>
<dbReference type="EMBL" id="CP026604">
    <property type="protein sequence ID" value="AWB67394.1"/>
    <property type="molecule type" value="Genomic_DNA"/>
</dbReference>
<keyword evidence="3" id="KW-1006">Bacterial flagellum protein export</keyword>
<keyword evidence="5" id="KW-0969">Cilium</keyword>
<name>A0A2S0VT58_9ALTE</name>
<dbReference type="InterPro" id="IPR029025">
    <property type="entry name" value="T3SS_substrate_exporter_C"/>
</dbReference>
<comment type="function">
    <text evidence="4">Required for formation of the rod structure in the basal body of the flagellar apparatus. Together with FliI and FliH, may constitute the export apparatus of flagellin.</text>
</comment>
<evidence type="ECO:0000256" key="2">
    <source>
        <dbReference type="ARBA" id="ARBA00021622"/>
    </source>
</evidence>
<dbReference type="Pfam" id="PF01312">
    <property type="entry name" value="Bac_export_2"/>
    <property type="match status" value="1"/>
</dbReference>
<dbReference type="OrthoDB" id="5244399at2"/>
<proteinExistence type="inferred from homology"/>
<dbReference type="KEGG" id="cate:C2869_13520"/>
<comment type="similarity">
    <text evidence="1">Belongs to the type III secretion exporter family.</text>
</comment>
<accession>A0A2S0VT58</accession>
<dbReference type="RefSeq" id="WP_108603441.1">
    <property type="nucleotide sequence ID" value="NZ_CP026604.1"/>
</dbReference>
<keyword evidence="3" id="KW-0813">Transport</keyword>
<dbReference type="Gene3D" id="3.40.1690.10">
    <property type="entry name" value="secretion proteins EscU"/>
    <property type="match status" value="1"/>
</dbReference>
<keyword evidence="5" id="KW-0282">Flagellum</keyword>
<dbReference type="GO" id="GO:0009306">
    <property type="term" value="P:protein secretion"/>
    <property type="evidence" value="ECO:0007669"/>
    <property type="project" value="InterPro"/>
</dbReference>
<dbReference type="GO" id="GO:0005886">
    <property type="term" value="C:plasma membrane"/>
    <property type="evidence" value="ECO:0007669"/>
    <property type="project" value="TreeGrafter"/>
</dbReference>
<keyword evidence="6" id="KW-1185">Reference proteome</keyword>
<organism evidence="5 6">
    <name type="scientific">Saccharobesus litoralis</name>
    <dbReference type="NCBI Taxonomy" id="2172099"/>
    <lineage>
        <taxon>Bacteria</taxon>
        <taxon>Pseudomonadati</taxon>
        <taxon>Pseudomonadota</taxon>
        <taxon>Gammaproteobacteria</taxon>
        <taxon>Alteromonadales</taxon>
        <taxon>Alteromonadaceae</taxon>
        <taxon>Saccharobesus</taxon>
    </lineage>
</organism>
<keyword evidence="3" id="KW-0653">Protein transport</keyword>
<evidence type="ECO:0000256" key="4">
    <source>
        <dbReference type="ARBA" id="ARBA00025078"/>
    </source>
</evidence>
<keyword evidence="5" id="KW-0966">Cell projection</keyword>
<evidence type="ECO:0000313" key="6">
    <source>
        <dbReference type="Proteomes" id="UP000244441"/>
    </source>
</evidence>
<evidence type="ECO:0000313" key="5">
    <source>
        <dbReference type="EMBL" id="AWB67394.1"/>
    </source>
</evidence>